<evidence type="ECO:0000256" key="3">
    <source>
        <dbReference type="ARBA" id="ARBA00010441"/>
    </source>
</evidence>
<keyword evidence="11" id="KW-1208">Phospholipid metabolism</keyword>
<comment type="pathway">
    <text evidence="2">Lipid metabolism; phospholipid metabolism.</text>
</comment>
<evidence type="ECO:0000256" key="10">
    <source>
        <dbReference type="ARBA" id="ARBA00023209"/>
    </source>
</evidence>
<keyword evidence="9 14" id="KW-0472">Membrane</keyword>
<dbReference type="GO" id="GO:0016020">
    <property type="term" value="C:membrane"/>
    <property type="evidence" value="ECO:0007669"/>
    <property type="project" value="UniProtKB-SubCell"/>
</dbReference>
<evidence type="ECO:0000256" key="7">
    <source>
        <dbReference type="ARBA" id="ARBA00022989"/>
    </source>
</evidence>
<dbReference type="Proteomes" id="UP000823907">
    <property type="component" value="Unassembled WGS sequence"/>
</dbReference>
<dbReference type="PANTHER" id="PTHR14269">
    <property type="entry name" value="CDP-DIACYLGLYCEROL--GLYCEROL-3-PHOSPHATE 3-PHOSPHATIDYLTRANSFERASE-RELATED"/>
    <property type="match status" value="1"/>
</dbReference>
<dbReference type="Pfam" id="PF01066">
    <property type="entry name" value="CDP-OH_P_transf"/>
    <property type="match status" value="1"/>
</dbReference>
<evidence type="ECO:0000256" key="4">
    <source>
        <dbReference type="ARBA" id="ARBA00022516"/>
    </source>
</evidence>
<gene>
    <name evidence="15" type="primary">pgsA</name>
    <name evidence="15" type="ORF">H9907_06030</name>
</gene>
<evidence type="ECO:0000256" key="13">
    <source>
        <dbReference type="RuleBase" id="RU003750"/>
    </source>
</evidence>
<dbReference type="PIRSF" id="PIRSF000847">
    <property type="entry name" value="Phos_ph_gly_syn"/>
    <property type="match status" value="1"/>
</dbReference>
<keyword evidence="7 14" id="KW-1133">Transmembrane helix</keyword>
<feature type="transmembrane region" description="Helical" evidence="14">
    <location>
        <begin position="62"/>
        <end position="82"/>
    </location>
</feature>
<evidence type="ECO:0000256" key="14">
    <source>
        <dbReference type="SAM" id="Phobius"/>
    </source>
</evidence>
<reference evidence="15" key="2">
    <citation type="submission" date="2021-04" db="EMBL/GenBank/DDBJ databases">
        <authorList>
            <person name="Gilroy R."/>
        </authorList>
    </citation>
    <scope>NUCLEOTIDE SEQUENCE</scope>
    <source>
        <strain evidence="15">5925</strain>
    </source>
</reference>
<keyword evidence="5 13" id="KW-0808">Transferase</keyword>
<dbReference type="InterPro" id="IPR000462">
    <property type="entry name" value="CDP-OH_P_trans"/>
</dbReference>
<evidence type="ECO:0000256" key="1">
    <source>
        <dbReference type="ARBA" id="ARBA00004141"/>
    </source>
</evidence>
<dbReference type="EMBL" id="DWUR01000098">
    <property type="protein sequence ID" value="HJD49634.1"/>
    <property type="molecule type" value="Genomic_DNA"/>
</dbReference>
<evidence type="ECO:0000256" key="6">
    <source>
        <dbReference type="ARBA" id="ARBA00022692"/>
    </source>
</evidence>
<accession>A0A9D2UC42</accession>
<evidence type="ECO:0000256" key="11">
    <source>
        <dbReference type="ARBA" id="ARBA00023264"/>
    </source>
</evidence>
<dbReference type="GO" id="GO:0046474">
    <property type="term" value="P:glycerophospholipid biosynthetic process"/>
    <property type="evidence" value="ECO:0007669"/>
    <property type="project" value="TreeGrafter"/>
</dbReference>
<proteinExistence type="inferred from homology"/>
<dbReference type="InterPro" id="IPR050324">
    <property type="entry name" value="CDP-alcohol_PTase-I"/>
</dbReference>
<feature type="transmembrane region" description="Helical" evidence="14">
    <location>
        <begin position="181"/>
        <end position="198"/>
    </location>
</feature>
<evidence type="ECO:0000313" key="15">
    <source>
        <dbReference type="EMBL" id="HJD49634.1"/>
    </source>
</evidence>
<name>A0A9D2UC42_9CORY</name>
<evidence type="ECO:0000256" key="12">
    <source>
        <dbReference type="NCBIfam" id="TIGR00560"/>
    </source>
</evidence>
<comment type="similarity">
    <text evidence="3 13">Belongs to the CDP-alcohol phosphatidyltransferase class-I family.</text>
</comment>
<dbReference type="PROSITE" id="PS00379">
    <property type="entry name" value="CDP_ALCOHOL_P_TRANSF"/>
    <property type="match status" value="1"/>
</dbReference>
<dbReference type="InterPro" id="IPR043130">
    <property type="entry name" value="CDP-OH_PTrfase_TM_dom"/>
</dbReference>
<dbReference type="EC" id="2.7.8.5" evidence="12"/>
<dbReference type="InterPro" id="IPR048254">
    <property type="entry name" value="CDP_ALCOHOL_P_TRANSF_CS"/>
</dbReference>
<keyword evidence="8" id="KW-0443">Lipid metabolism</keyword>
<evidence type="ECO:0000256" key="2">
    <source>
        <dbReference type="ARBA" id="ARBA00005074"/>
    </source>
</evidence>
<evidence type="ECO:0000313" key="16">
    <source>
        <dbReference type="Proteomes" id="UP000823907"/>
    </source>
</evidence>
<keyword evidence="4" id="KW-0444">Lipid biosynthesis</keyword>
<dbReference type="Gene3D" id="1.20.120.1760">
    <property type="match status" value="1"/>
</dbReference>
<sequence>METTVERNTQPDTLSAFGRFVRRFNVPNVLTTIRILLIPIFLWAIAGTGAWQDDAAARADRWWALVVFLLLMVTDQLDGYLARKYKVITDFGKLADPIADKLLMLAAFISLNLLGELWWTVTAVIVVRELGITLWRLVLARRGLVVPASKGGKLKTVLQTLAVALYIMPLAGAVAWIGHGVMALAVAVTVVTGLQYMVDSRKQN</sequence>
<feature type="transmembrane region" description="Helical" evidence="14">
    <location>
        <begin position="29"/>
        <end position="50"/>
    </location>
</feature>
<dbReference type="PANTHER" id="PTHR14269:SF52">
    <property type="entry name" value="PHOSPHATIDYLGLYCEROPHOSPHATE SYNTHASE-RELATED"/>
    <property type="match status" value="1"/>
</dbReference>
<protein>
    <recommendedName>
        <fullName evidence="12">CDP-diacylglycerol--glycerol-3-phosphate 3-phosphatidyltransferase</fullName>
        <ecNumber evidence="12">2.7.8.5</ecNumber>
    </recommendedName>
</protein>
<reference evidence="15" key="1">
    <citation type="journal article" date="2021" name="PeerJ">
        <title>Extensive microbial diversity within the chicken gut microbiome revealed by metagenomics and culture.</title>
        <authorList>
            <person name="Gilroy R."/>
            <person name="Ravi A."/>
            <person name="Getino M."/>
            <person name="Pursley I."/>
            <person name="Horton D.L."/>
            <person name="Alikhan N.F."/>
            <person name="Baker D."/>
            <person name="Gharbi K."/>
            <person name="Hall N."/>
            <person name="Watson M."/>
            <person name="Adriaenssens E.M."/>
            <person name="Foster-Nyarko E."/>
            <person name="Jarju S."/>
            <person name="Secka A."/>
            <person name="Antonio M."/>
            <person name="Oren A."/>
            <person name="Chaudhuri R.R."/>
            <person name="La Ragione R."/>
            <person name="Hildebrand F."/>
            <person name="Pallen M.J."/>
        </authorList>
    </citation>
    <scope>NUCLEOTIDE SEQUENCE</scope>
    <source>
        <strain evidence="15">5925</strain>
    </source>
</reference>
<dbReference type="GO" id="GO:0008444">
    <property type="term" value="F:CDP-diacylglycerol-glycerol-3-phosphate 3-phosphatidyltransferase activity"/>
    <property type="evidence" value="ECO:0007669"/>
    <property type="project" value="UniProtKB-UniRule"/>
</dbReference>
<evidence type="ECO:0000256" key="8">
    <source>
        <dbReference type="ARBA" id="ARBA00023098"/>
    </source>
</evidence>
<organism evidence="15 16">
    <name type="scientific">Candidatus Corynebacterium intestinavium</name>
    <dbReference type="NCBI Taxonomy" id="2838531"/>
    <lineage>
        <taxon>Bacteria</taxon>
        <taxon>Bacillati</taxon>
        <taxon>Actinomycetota</taxon>
        <taxon>Actinomycetes</taxon>
        <taxon>Mycobacteriales</taxon>
        <taxon>Corynebacteriaceae</taxon>
        <taxon>Corynebacterium</taxon>
    </lineage>
</organism>
<dbReference type="NCBIfam" id="TIGR00560">
    <property type="entry name" value="pgsA"/>
    <property type="match status" value="1"/>
</dbReference>
<evidence type="ECO:0000256" key="5">
    <source>
        <dbReference type="ARBA" id="ARBA00022679"/>
    </source>
</evidence>
<comment type="caution">
    <text evidence="15">The sequence shown here is derived from an EMBL/GenBank/DDBJ whole genome shotgun (WGS) entry which is preliminary data.</text>
</comment>
<keyword evidence="10" id="KW-0594">Phospholipid biosynthesis</keyword>
<dbReference type="InterPro" id="IPR004570">
    <property type="entry name" value="Phosphatidylglycerol_P_synth"/>
</dbReference>
<keyword evidence="6 14" id="KW-0812">Transmembrane</keyword>
<comment type="subcellular location">
    <subcellularLocation>
        <location evidence="1">Membrane</location>
        <topology evidence="1">Multi-pass membrane protein</topology>
    </subcellularLocation>
</comment>
<evidence type="ECO:0000256" key="9">
    <source>
        <dbReference type="ARBA" id="ARBA00023136"/>
    </source>
</evidence>
<dbReference type="AlphaFoldDB" id="A0A9D2UC42"/>